<organism evidence="4 5">
    <name type="scientific">Shewanella gelidii</name>
    <dbReference type="NCBI Taxonomy" id="1642821"/>
    <lineage>
        <taxon>Bacteria</taxon>
        <taxon>Pseudomonadati</taxon>
        <taxon>Pseudomonadota</taxon>
        <taxon>Gammaproteobacteria</taxon>
        <taxon>Alteromonadales</taxon>
        <taxon>Shewanellaceae</taxon>
        <taxon>Shewanella</taxon>
    </lineage>
</organism>
<dbReference type="InterPro" id="IPR050832">
    <property type="entry name" value="Bact_Acetyltransf"/>
</dbReference>
<dbReference type="EMBL" id="BMPZ01000004">
    <property type="protein sequence ID" value="GGI82256.1"/>
    <property type="molecule type" value="Genomic_DNA"/>
</dbReference>
<reference evidence="4" key="1">
    <citation type="journal article" date="2014" name="Int. J. Syst. Evol. Microbiol.">
        <title>Complete genome sequence of Corynebacterium casei LMG S-19264T (=DSM 44701T), isolated from a smear-ripened cheese.</title>
        <authorList>
            <consortium name="US DOE Joint Genome Institute (JGI-PGF)"/>
            <person name="Walter F."/>
            <person name="Albersmeier A."/>
            <person name="Kalinowski J."/>
            <person name="Ruckert C."/>
        </authorList>
    </citation>
    <scope>NUCLEOTIDE SEQUENCE</scope>
    <source>
        <strain evidence="4">JCM 30804</strain>
    </source>
</reference>
<dbReference type="RefSeq" id="WP_188920306.1">
    <property type="nucleotide sequence ID" value="NZ_BMPZ01000004.1"/>
</dbReference>
<dbReference type="Pfam" id="PF00583">
    <property type="entry name" value="Acetyltransf_1"/>
    <property type="match status" value="1"/>
</dbReference>
<dbReference type="PANTHER" id="PTHR43877:SF1">
    <property type="entry name" value="ACETYLTRANSFERASE"/>
    <property type="match status" value="1"/>
</dbReference>
<keyword evidence="1" id="KW-0808">Transferase</keyword>
<dbReference type="Proteomes" id="UP000613743">
    <property type="component" value="Unassembled WGS sequence"/>
</dbReference>
<dbReference type="AlphaFoldDB" id="A0A917NAP6"/>
<dbReference type="InterPro" id="IPR016181">
    <property type="entry name" value="Acyl_CoA_acyltransferase"/>
</dbReference>
<dbReference type="InterPro" id="IPR000182">
    <property type="entry name" value="GNAT_dom"/>
</dbReference>
<comment type="caution">
    <text evidence="4">The sequence shown here is derived from an EMBL/GenBank/DDBJ whole genome shotgun (WGS) entry which is preliminary data.</text>
</comment>
<evidence type="ECO:0000256" key="2">
    <source>
        <dbReference type="ARBA" id="ARBA00023315"/>
    </source>
</evidence>
<evidence type="ECO:0000313" key="4">
    <source>
        <dbReference type="EMBL" id="GGI82256.1"/>
    </source>
</evidence>
<evidence type="ECO:0000313" key="5">
    <source>
        <dbReference type="Proteomes" id="UP000613743"/>
    </source>
</evidence>
<dbReference type="CDD" id="cd04301">
    <property type="entry name" value="NAT_SF"/>
    <property type="match status" value="1"/>
</dbReference>
<gene>
    <name evidence="4" type="ORF">GCM10009332_19370</name>
</gene>
<dbReference type="GO" id="GO:0016747">
    <property type="term" value="F:acyltransferase activity, transferring groups other than amino-acyl groups"/>
    <property type="evidence" value="ECO:0007669"/>
    <property type="project" value="InterPro"/>
</dbReference>
<sequence>MNIEVSHEENLEVFDALVSKLRQFNMNHMGDETSKPLSVIATDDQGSLIGGVCGRTIYNQLLIDIVWVDESARQQGLGRRLMARAEHEAKSRGCVAAQVDTLSFQAPSFYQKLGFEVIGTVTDILNSPDRFFLVKKYR</sequence>
<dbReference type="Gene3D" id="3.40.630.30">
    <property type="match status" value="1"/>
</dbReference>
<dbReference type="SUPFAM" id="SSF55729">
    <property type="entry name" value="Acyl-CoA N-acyltransferases (Nat)"/>
    <property type="match status" value="1"/>
</dbReference>
<evidence type="ECO:0000256" key="1">
    <source>
        <dbReference type="ARBA" id="ARBA00022679"/>
    </source>
</evidence>
<evidence type="ECO:0000259" key="3">
    <source>
        <dbReference type="PROSITE" id="PS51186"/>
    </source>
</evidence>
<dbReference type="PANTHER" id="PTHR43877">
    <property type="entry name" value="AMINOALKYLPHOSPHONATE N-ACETYLTRANSFERASE-RELATED-RELATED"/>
    <property type="match status" value="1"/>
</dbReference>
<dbReference type="PROSITE" id="PS51186">
    <property type="entry name" value="GNAT"/>
    <property type="match status" value="1"/>
</dbReference>
<accession>A0A917NAP6</accession>
<keyword evidence="2" id="KW-0012">Acyltransferase</keyword>
<feature type="domain" description="N-acetyltransferase" evidence="3">
    <location>
        <begin position="1"/>
        <end position="138"/>
    </location>
</feature>
<proteinExistence type="predicted"/>
<name>A0A917NAP6_9GAMM</name>
<reference evidence="4" key="2">
    <citation type="submission" date="2020-09" db="EMBL/GenBank/DDBJ databases">
        <authorList>
            <person name="Sun Q."/>
            <person name="Ohkuma M."/>
        </authorList>
    </citation>
    <scope>NUCLEOTIDE SEQUENCE</scope>
    <source>
        <strain evidence="4">JCM 30804</strain>
    </source>
</reference>
<protein>
    <submittedName>
        <fullName evidence="4">N-acetyltransferase</fullName>
    </submittedName>
</protein>
<keyword evidence="5" id="KW-1185">Reference proteome</keyword>